<evidence type="ECO:0000313" key="2">
    <source>
        <dbReference type="EMBL" id="KIK19726.1"/>
    </source>
</evidence>
<evidence type="ECO:0000313" key="3">
    <source>
        <dbReference type="Proteomes" id="UP000054018"/>
    </source>
</evidence>
<reference evidence="3" key="2">
    <citation type="submission" date="2015-01" db="EMBL/GenBank/DDBJ databases">
        <title>Evolutionary Origins and Diversification of the Mycorrhizal Mutualists.</title>
        <authorList>
            <consortium name="DOE Joint Genome Institute"/>
            <consortium name="Mycorrhizal Genomics Consortium"/>
            <person name="Kohler A."/>
            <person name="Kuo A."/>
            <person name="Nagy L.G."/>
            <person name="Floudas D."/>
            <person name="Copeland A."/>
            <person name="Barry K.W."/>
            <person name="Cichocki N."/>
            <person name="Veneault-Fourrey C."/>
            <person name="LaButti K."/>
            <person name="Lindquist E.A."/>
            <person name="Lipzen A."/>
            <person name="Lundell T."/>
            <person name="Morin E."/>
            <person name="Murat C."/>
            <person name="Riley R."/>
            <person name="Ohm R."/>
            <person name="Sun H."/>
            <person name="Tunlid A."/>
            <person name="Henrissat B."/>
            <person name="Grigoriev I.V."/>
            <person name="Hibbett D.S."/>
            <person name="Martin F."/>
        </authorList>
    </citation>
    <scope>NUCLEOTIDE SEQUENCE [LARGE SCALE GENOMIC DNA]</scope>
    <source>
        <strain evidence="3">441</strain>
    </source>
</reference>
<dbReference type="Proteomes" id="UP000054018">
    <property type="component" value="Unassembled WGS sequence"/>
</dbReference>
<evidence type="ECO:0000256" key="1">
    <source>
        <dbReference type="SAM" id="MobiDB-lite"/>
    </source>
</evidence>
<dbReference type="EMBL" id="KN833779">
    <property type="protein sequence ID" value="KIK19726.1"/>
    <property type="molecule type" value="Genomic_DNA"/>
</dbReference>
<proteinExistence type="predicted"/>
<name>A0A0C9YSP0_9AGAM</name>
<feature type="region of interest" description="Disordered" evidence="1">
    <location>
        <begin position="56"/>
        <end position="76"/>
    </location>
</feature>
<organism evidence="2 3">
    <name type="scientific">Pisolithus microcarpus 441</name>
    <dbReference type="NCBI Taxonomy" id="765257"/>
    <lineage>
        <taxon>Eukaryota</taxon>
        <taxon>Fungi</taxon>
        <taxon>Dikarya</taxon>
        <taxon>Basidiomycota</taxon>
        <taxon>Agaricomycotina</taxon>
        <taxon>Agaricomycetes</taxon>
        <taxon>Agaricomycetidae</taxon>
        <taxon>Boletales</taxon>
        <taxon>Sclerodermatineae</taxon>
        <taxon>Pisolithaceae</taxon>
        <taxon>Pisolithus</taxon>
    </lineage>
</organism>
<sequence>MYDELVKGPNRVAAATNACNNYIQKLPSGLLHLHLYFMSDDLLIVMDDGWDGVRTKTGSDEYPLMSSNQTRRARPK</sequence>
<gene>
    <name evidence="2" type="ORF">PISMIDRAFT_13464</name>
</gene>
<accession>A0A0C9YSP0</accession>
<dbReference type="AlphaFoldDB" id="A0A0C9YSP0"/>
<keyword evidence="3" id="KW-1185">Reference proteome</keyword>
<protein>
    <submittedName>
        <fullName evidence="2">Uncharacterized protein</fullName>
    </submittedName>
</protein>
<dbReference type="HOGENOM" id="CLU_2655459_0_0_1"/>
<reference evidence="2 3" key="1">
    <citation type="submission" date="2014-04" db="EMBL/GenBank/DDBJ databases">
        <authorList>
            <consortium name="DOE Joint Genome Institute"/>
            <person name="Kuo A."/>
            <person name="Kohler A."/>
            <person name="Costa M.D."/>
            <person name="Nagy L.G."/>
            <person name="Floudas D."/>
            <person name="Copeland A."/>
            <person name="Barry K.W."/>
            <person name="Cichocki N."/>
            <person name="Veneault-Fourrey C."/>
            <person name="LaButti K."/>
            <person name="Lindquist E.A."/>
            <person name="Lipzen A."/>
            <person name="Lundell T."/>
            <person name="Morin E."/>
            <person name="Murat C."/>
            <person name="Sun H."/>
            <person name="Tunlid A."/>
            <person name="Henrissat B."/>
            <person name="Grigoriev I.V."/>
            <person name="Hibbett D.S."/>
            <person name="Martin F."/>
            <person name="Nordberg H.P."/>
            <person name="Cantor M.N."/>
            <person name="Hua S.X."/>
        </authorList>
    </citation>
    <scope>NUCLEOTIDE SEQUENCE [LARGE SCALE GENOMIC DNA]</scope>
    <source>
        <strain evidence="2 3">441</strain>
    </source>
</reference>